<dbReference type="InterPro" id="IPR002656">
    <property type="entry name" value="Acyl_transf_3_dom"/>
</dbReference>
<dbReference type="PANTHER" id="PTHR23028:SF131">
    <property type="entry name" value="BLR2367 PROTEIN"/>
    <property type="match status" value="1"/>
</dbReference>
<keyword evidence="1" id="KW-0812">Transmembrane</keyword>
<dbReference type="STRING" id="582402.Hbal_1135"/>
<dbReference type="GO" id="GO:0000271">
    <property type="term" value="P:polysaccharide biosynthetic process"/>
    <property type="evidence" value="ECO:0007669"/>
    <property type="project" value="TreeGrafter"/>
</dbReference>
<feature type="transmembrane region" description="Helical" evidence="1">
    <location>
        <begin position="319"/>
        <end position="341"/>
    </location>
</feature>
<keyword evidence="4" id="KW-1185">Reference proteome</keyword>
<keyword evidence="3" id="KW-0808">Transferase</keyword>
<protein>
    <submittedName>
        <fullName evidence="3">Acyltransferase 3</fullName>
    </submittedName>
</protein>
<feature type="transmembrane region" description="Helical" evidence="1">
    <location>
        <begin position="174"/>
        <end position="193"/>
    </location>
</feature>
<feature type="transmembrane region" description="Helical" evidence="1">
    <location>
        <begin position="199"/>
        <end position="221"/>
    </location>
</feature>
<dbReference type="KEGG" id="hba:Hbal_1135"/>
<dbReference type="GO" id="GO:0016747">
    <property type="term" value="F:acyltransferase activity, transferring groups other than amino-acyl groups"/>
    <property type="evidence" value="ECO:0007669"/>
    <property type="project" value="InterPro"/>
</dbReference>
<gene>
    <name evidence="3" type="ordered locus">Hbal_1135</name>
</gene>
<evidence type="ECO:0000259" key="2">
    <source>
        <dbReference type="Pfam" id="PF01757"/>
    </source>
</evidence>
<dbReference type="Proteomes" id="UP000002745">
    <property type="component" value="Chromosome"/>
</dbReference>
<evidence type="ECO:0000313" key="4">
    <source>
        <dbReference type="Proteomes" id="UP000002745"/>
    </source>
</evidence>
<dbReference type="HOGENOM" id="CLU_005679_2_0_5"/>
<evidence type="ECO:0000313" key="3">
    <source>
        <dbReference type="EMBL" id="ACT58827.1"/>
    </source>
</evidence>
<dbReference type="OrthoDB" id="9796461at2"/>
<feature type="transmembrane region" description="Helical" evidence="1">
    <location>
        <begin position="58"/>
        <end position="80"/>
    </location>
</feature>
<dbReference type="PANTHER" id="PTHR23028">
    <property type="entry name" value="ACETYLTRANSFERASE"/>
    <property type="match status" value="1"/>
</dbReference>
<proteinExistence type="predicted"/>
<dbReference type="RefSeq" id="WP_015826977.1">
    <property type="nucleotide sequence ID" value="NC_012982.1"/>
</dbReference>
<accession>C6XRJ5</accession>
<feature type="transmembrane region" description="Helical" evidence="1">
    <location>
        <begin position="100"/>
        <end position="119"/>
    </location>
</feature>
<name>C6XRJ5_HIRBI</name>
<keyword evidence="3" id="KW-0012">Acyltransferase</keyword>
<keyword evidence="1" id="KW-0472">Membrane</keyword>
<dbReference type="AlphaFoldDB" id="C6XRJ5"/>
<dbReference type="eggNOG" id="COG1835">
    <property type="taxonomic scope" value="Bacteria"/>
</dbReference>
<feature type="domain" description="Acyltransferase 3" evidence="2">
    <location>
        <begin position="24"/>
        <end position="333"/>
    </location>
</feature>
<organism evidence="3 4">
    <name type="scientific">Hirschia baltica (strain ATCC 49814 / DSM 5838 / IFAM 1418)</name>
    <dbReference type="NCBI Taxonomy" id="582402"/>
    <lineage>
        <taxon>Bacteria</taxon>
        <taxon>Pseudomonadati</taxon>
        <taxon>Pseudomonadota</taxon>
        <taxon>Alphaproteobacteria</taxon>
        <taxon>Hyphomonadales</taxon>
        <taxon>Hyphomonadaceae</taxon>
        <taxon>Hirschia</taxon>
    </lineage>
</organism>
<feature type="transmembrane region" description="Helical" evidence="1">
    <location>
        <begin position="293"/>
        <end position="313"/>
    </location>
</feature>
<dbReference type="Pfam" id="PF01757">
    <property type="entry name" value="Acyl_transf_3"/>
    <property type="match status" value="1"/>
</dbReference>
<dbReference type="InterPro" id="IPR050879">
    <property type="entry name" value="Acyltransferase_3"/>
</dbReference>
<feature type="transmembrane region" description="Helical" evidence="1">
    <location>
        <begin position="256"/>
        <end position="272"/>
    </location>
</feature>
<keyword evidence="1" id="KW-1133">Transmembrane helix</keyword>
<evidence type="ECO:0000256" key="1">
    <source>
        <dbReference type="SAM" id="Phobius"/>
    </source>
</evidence>
<feature type="transmembrane region" description="Helical" evidence="1">
    <location>
        <begin position="28"/>
        <end position="46"/>
    </location>
</feature>
<reference evidence="4" key="1">
    <citation type="journal article" date="2011" name="J. Bacteriol.">
        <title>Genome sequences of eight morphologically diverse alphaproteobacteria.</title>
        <authorList>
            <consortium name="US DOE Joint Genome Institute"/>
            <person name="Brown P.J."/>
            <person name="Kysela D.T."/>
            <person name="Buechlein A."/>
            <person name="Hemmerich C."/>
            <person name="Brun Y.V."/>
        </authorList>
    </citation>
    <scope>NUCLEOTIDE SEQUENCE [LARGE SCALE GENOMIC DNA]</scope>
    <source>
        <strain evidence="4">ATCC 49814 / DSM 5838 / IFAM 1418</strain>
    </source>
</reference>
<sequence>MAFKISFASPTTIAPSTFGAFKIDSLQILRAVAALSVFFFHFFDAMNNDFGLFSGNVFSVGAFGVDVFFVVSGFIICFAAEKETSPISFFIKRLCRILPLYYLLTFGVFLIAIVAPFLLNSTSADIPNLLKSLFFIPYAKENGLVQPLLFLGWTLNYEMFFYVIFAISMIAGRFKIYVCIAIISLLILAGYVTKPTSTIAQFYTSGIMLNFIWGAVSYLIFRHFPNVCKALQPFWPLAAIAILAQNFVQLPLNREFAFGLPAAMLLLGVVTIKVPNGKVWSFSQLLGDASYSLYLVHPYILQVIIKVLIPLVGINIVSISTATVMSIAVTFLASILLFKWIEKPSNTFLRSIALKKTMRAGGLSVKLSS</sequence>
<dbReference type="EMBL" id="CP001678">
    <property type="protein sequence ID" value="ACT58827.1"/>
    <property type="molecule type" value="Genomic_DNA"/>
</dbReference>
<dbReference type="GO" id="GO:0016020">
    <property type="term" value="C:membrane"/>
    <property type="evidence" value="ECO:0007669"/>
    <property type="project" value="TreeGrafter"/>
</dbReference>
<feature type="transmembrane region" description="Helical" evidence="1">
    <location>
        <begin position="148"/>
        <end position="167"/>
    </location>
</feature>